<sequence length="652" mass="71329">MSKKAAIPFHHGGASVTGDGKPAPSRSRPLLLLFLCALVFVYRRPFRGQDLFDLGWARKWNQQAASPHPVFPHPVNASHPPVDPHAESPVGPWQPCPEKQAQGSECAYVRVPKDYFDKSKGHAYVAVSRLPATAPPKEQLGAIYLNPGGPGGSGIGFATRFGRTLQILTHGKYDIIGFDPRGIGATRPLVDCFGSTRAYDLFKAGTALERPFDVAPNPFSEEGREVLLRQWTETQALKQAEMELCVEKMGDELIHMSTNTVVRDISYLNFEAGLGKGKRINFMGYSYGTIIGSYLANMLPASSLGHVVIDGVVSAPGWSSMPPEYWLPAGWMRDAEKAYDWVLQECFEAGDHACAVARASDKSAQDIKDRLDSFLDDLYHQPLAIPDGPRPGILTNGIARAAIFRAALAPSIWPLIASFLEEAMAGNGRPLYELIIAPISEDPSEVFQLDVSRAAVGCGDAPPYGEKAFGDWPIPTPELLLNLTLGNIRDWTPNFAATAPSSETDGGCQWHPATGRTPERFHGPWNNTLDTPMLIISNTADPVTPRSSGQEINKLMGKSASLLTVNAPGHTSLSSTSSCSFRVLQDYLLRDQLPKEGLVCERDEGDFSHSWSLHRFSLDAKLENAVSDADLLQLSRHAARQNIKYRHPHLDF</sequence>
<dbReference type="EMBL" id="JAPDMZ010000133">
    <property type="protein sequence ID" value="KAK0548552.1"/>
    <property type="molecule type" value="Genomic_DNA"/>
</dbReference>
<dbReference type="InterPro" id="IPR000073">
    <property type="entry name" value="AB_hydrolase_1"/>
</dbReference>
<keyword evidence="2" id="KW-0378">Hydrolase</keyword>
<dbReference type="GO" id="GO:0016787">
    <property type="term" value="F:hydrolase activity"/>
    <property type="evidence" value="ECO:0007669"/>
    <property type="project" value="UniProtKB-KW"/>
</dbReference>
<name>A0AAN6JR46_9BASI</name>
<dbReference type="Gene3D" id="3.40.50.1820">
    <property type="entry name" value="alpha/beta hydrolase"/>
    <property type="match status" value="1"/>
</dbReference>
<evidence type="ECO:0000313" key="6">
    <source>
        <dbReference type="EMBL" id="KAK0548552.1"/>
    </source>
</evidence>
<keyword evidence="7" id="KW-1185">Reference proteome</keyword>
<comment type="caution">
    <text evidence="6">The sequence shown here is derived from an EMBL/GenBank/DDBJ whole genome shotgun (WGS) entry which is preliminary data.</text>
</comment>
<feature type="domain" description="AB hydrolase-1" evidence="4">
    <location>
        <begin position="142"/>
        <end position="316"/>
    </location>
</feature>
<dbReference type="Proteomes" id="UP001176517">
    <property type="component" value="Unassembled WGS sequence"/>
</dbReference>
<comment type="similarity">
    <text evidence="1">Belongs to the peptidase S33 family.</text>
</comment>
<evidence type="ECO:0000256" key="2">
    <source>
        <dbReference type="ARBA" id="ARBA00022801"/>
    </source>
</evidence>
<protein>
    <recommendedName>
        <fullName evidence="8">AB hydrolase-1 domain-containing protein</fullName>
    </recommendedName>
</protein>
<dbReference type="PANTHER" id="PTHR43248:SF25">
    <property type="entry name" value="AB HYDROLASE-1 DOMAIN-CONTAINING PROTEIN-RELATED"/>
    <property type="match status" value="1"/>
</dbReference>
<proteinExistence type="inferred from homology"/>
<gene>
    <name evidence="6" type="ORF">OC846_004442</name>
</gene>
<dbReference type="InterPro" id="IPR013595">
    <property type="entry name" value="Pept_S33_TAP-like_C"/>
</dbReference>
<dbReference type="InterPro" id="IPR029058">
    <property type="entry name" value="AB_hydrolase_fold"/>
</dbReference>
<evidence type="ECO:0008006" key="8">
    <source>
        <dbReference type="Google" id="ProtNLM"/>
    </source>
</evidence>
<dbReference type="Pfam" id="PF00561">
    <property type="entry name" value="Abhydrolase_1"/>
    <property type="match status" value="1"/>
</dbReference>
<feature type="region of interest" description="Disordered" evidence="3">
    <location>
        <begin position="1"/>
        <end position="22"/>
    </location>
</feature>
<dbReference type="SUPFAM" id="SSF53474">
    <property type="entry name" value="alpha/beta-Hydrolases"/>
    <property type="match status" value="1"/>
</dbReference>
<evidence type="ECO:0000259" key="4">
    <source>
        <dbReference type="Pfam" id="PF00561"/>
    </source>
</evidence>
<organism evidence="6 7">
    <name type="scientific">Tilletia horrida</name>
    <dbReference type="NCBI Taxonomy" id="155126"/>
    <lineage>
        <taxon>Eukaryota</taxon>
        <taxon>Fungi</taxon>
        <taxon>Dikarya</taxon>
        <taxon>Basidiomycota</taxon>
        <taxon>Ustilaginomycotina</taxon>
        <taxon>Exobasidiomycetes</taxon>
        <taxon>Tilletiales</taxon>
        <taxon>Tilletiaceae</taxon>
        <taxon>Tilletia</taxon>
    </lineage>
</organism>
<accession>A0AAN6JR46</accession>
<evidence type="ECO:0000259" key="5">
    <source>
        <dbReference type="Pfam" id="PF08386"/>
    </source>
</evidence>
<dbReference type="Pfam" id="PF08386">
    <property type="entry name" value="Abhydrolase_4"/>
    <property type="match status" value="1"/>
</dbReference>
<evidence type="ECO:0000256" key="3">
    <source>
        <dbReference type="SAM" id="MobiDB-lite"/>
    </source>
</evidence>
<evidence type="ECO:0000313" key="7">
    <source>
        <dbReference type="Proteomes" id="UP001176517"/>
    </source>
</evidence>
<dbReference type="InterPro" id="IPR051601">
    <property type="entry name" value="Serine_prot/Carboxylest_S33"/>
</dbReference>
<dbReference type="PANTHER" id="PTHR43248">
    <property type="entry name" value="2-SUCCINYL-6-HYDROXY-2,4-CYCLOHEXADIENE-1-CARBOXYLATE SYNTHASE"/>
    <property type="match status" value="1"/>
</dbReference>
<reference evidence="6" key="1">
    <citation type="journal article" date="2023" name="PhytoFront">
        <title>Draft Genome Resources of Seven Strains of Tilletia horrida, Causal Agent of Kernel Smut of Rice.</title>
        <authorList>
            <person name="Khanal S."/>
            <person name="Antony Babu S."/>
            <person name="Zhou X.G."/>
        </authorList>
    </citation>
    <scope>NUCLEOTIDE SEQUENCE</scope>
    <source>
        <strain evidence="6">TX6</strain>
    </source>
</reference>
<dbReference type="AlphaFoldDB" id="A0AAN6JR46"/>
<feature type="domain" description="Peptidase S33 tripeptidyl aminopeptidase-like C-terminal" evidence="5">
    <location>
        <begin position="508"/>
        <end position="600"/>
    </location>
</feature>
<evidence type="ECO:0000256" key="1">
    <source>
        <dbReference type="ARBA" id="ARBA00010088"/>
    </source>
</evidence>